<evidence type="ECO:0000313" key="2">
    <source>
        <dbReference type="EMBL" id="MFB9825731.1"/>
    </source>
</evidence>
<dbReference type="GeneID" id="67211711"/>
<reference evidence="2" key="1">
    <citation type="submission" date="2024-09" db="EMBL/GenBank/DDBJ databases">
        <authorList>
            <person name="Sun Q."/>
        </authorList>
    </citation>
    <scope>NUCLEOTIDE SEQUENCE [LARGE SCALE GENOMIC DNA]</scope>
    <source>
        <strain evidence="2">JCM 31273</strain>
    </source>
</reference>
<organism evidence="2 3">
    <name type="scientific">Halobaculum roseum</name>
    <dbReference type="NCBI Taxonomy" id="2175149"/>
    <lineage>
        <taxon>Archaea</taxon>
        <taxon>Methanobacteriati</taxon>
        <taxon>Methanobacteriota</taxon>
        <taxon>Stenosarchaea group</taxon>
        <taxon>Halobacteria</taxon>
        <taxon>Halobacteriales</taxon>
        <taxon>Haloferacaceae</taxon>
        <taxon>Halobaculum</taxon>
    </lineage>
</organism>
<proteinExistence type="predicted"/>
<gene>
    <name evidence="2" type="ORF">ACFFOL_16295</name>
</gene>
<dbReference type="RefSeq" id="WP_222921552.1">
    <property type="nucleotide sequence ID" value="NZ_CP082286.1"/>
</dbReference>
<evidence type="ECO:0000313" key="3">
    <source>
        <dbReference type="Proteomes" id="UP001589595"/>
    </source>
</evidence>
<accession>A0ABD5MUR6</accession>
<keyword evidence="3" id="KW-1185">Reference proteome</keyword>
<comment type="caution">
    <text evidence="2">The sequence shown here is derived from an EMBL/GenBank/DDBJ whole genome shotgun (WGS) entry which is preliminary data.</text>
</comment>
<protein>
    <recommendedName>
        <fullName evidence="4">YqaJ viral recombinase domain-containing protein</fullName>
    </recommendedName>
</protein>
<evidence type="ECO:0008006" key="4">
    <source>
        <dbReference type="Google" id="ProtNLM"/>
    </source>
</evidence>
<dbReference type="InterPro" id="IPR058715">
    <property type="entry name" value="PDDEXK_nuclease-rel"/>
</dbReference>
<evidence type="ECO:0000256" key="1">
    <source>
        <dbReference type="SAM" id="MobiDB-lite"/>
    </source>
</evidence>
<dbReference type="EMBL" id="JBHMAJ010000010">
    <property type="protein sequence ID" value="MFB9825731.1"/>
    <property type="molecule type" value="Genomic_DNA"/>
</dbReference>
<dbReference type="Proteomes" id="UP001589595">
    <property type="component" value="Unassembled WGS sequence"/>
</dbReference>
<sequence>MSALLAQTGGVEMSRATSGVPSPKESGEAVEAEVIDRFPALEYIPDSAATWYDAETTTALSPSDALPFASVPIVATGTPIEIKSAQVRHNGGERGRFYLREQQHRALLDAAGFYLFVVYDPRHGHPHLGRLLIPASIVDEFVPSWIEVTDRLTHAKLAWSRLLDPAEVER</sequence>
<dbReference type="Pfam" id="PF25941">
    <property type="entry name" value="PDDEXK_16"/>
    <property type="match status" value="1"/>
</dbReference>
<name>A0ABD5MUR6_9EURY</name>
<dbReference type="AlphaFoldDB" id="A0ABD5MUR6"/>
<feature type="region of interest" description="Disordered" evidence="1">
    <location>
        <begin position="1"/>
        <end position="29"/>
    </location>
</feature>